<feature type="binding site" evidence="5">
    <location>
        <begin position="123"/>
        <end position="124"/>
    </location>
    <ligand>
        <name>S-adenosyl-L-methionine</name>
        <dbReference type="ChEBI" id="CHEBI:59789"/>
    </ligand>
</feature>
<comment type="subunit">
    <text evidence="4">Component of a multi-subunit COQ enzyme complex, composed of at least COQ3, COQ4, COQ5, COQ6, COQ7 and COQ9. Interacts with PYURF; the interaction is direct, stabilizes COQ5 protein and associates PYURF with COQ enzyme complex.</text>
</comment>
<dbReference type="CDD" id="cd02440">
    <property type="entry name" value="AdoMet_MTases"/>
    <property type="match status" value="1"/>
</dbReference>
<dbReference type="WBParaSite" id="ECPE_0000979701-mRNA-1">
    <property type="protein sequence ID" value="ECPE_0000979701-mRNA-1"/>
    <property type="gene ID" value="ECPE_0000979701"/>
</dbReference>
<keyword evidence="5" id="KW-0999">Mitochondrion inner membrane</keyword>
<keyword evidence="5" id="KW-0472">Membrane</keyword>
<dbReference type="EC" id="2.1.1.201" evidence="5"/>
<reference evidence="8" key="1">
    <citation type="submission" date="2016-06" db="UniProtKB">
        <authorList>
            <consortium name="WormBaseParasite"/>
        </authorList>
    </citation>
    <scope>IDENTIFICATION</scope>
</reference>
<evidence type="ECO:0000256" key="5">
    <source>
        <dbReference type="HAMAP-Rule" id="MF_03191"/>
    </source>
</evidence>
<dbReference type="GO" id="GO:0032259">
    <property type="term" value="P:methylation"/>
    <property type="evidence" value="ECO:0007669"/>
    <property type="project" value="UniProtKB-KW"/>
</dbReference>
<comment type="catalytic activity">
    <reaction evidence="5">
        <text>a 2-methoxy-6-(all-trans-polyprenyl)benzene-1,4-diol + S-adenosyl-L-methionine = a 5-methoxy-2-methyl-3-(all-trans-polyprenyl)benzene-1,4-diol + S-adenosyl-L-homocysteine + H(+)</text>
        <dbReference type="Rhea" id="RHEA:28286"/>
        <dbReference type="Rhea" id="RHEA-COMP:10858"/>
        <dbReference type="Rhea" id="RHEA-COMP:10859"/>
        <dbReference type="ChEBI" id="CHEBI:15378"/>
        <dbReference type="ChEBI" id="CHEBI:57856"/>
        <dbReference type="ChEBI" id="CHEBI:59789"/>
        <dbReference type="ChEBI" id="CHEBI:84166"/>
        <dbReference type="ChEBI" id="CHEBI:84167"/>
        <dbReference type="EC" id="2.1.1.201"/>
    </reaction>
</comment>
<dbReference type="Proteomes" id="UP000272942">
    <property type="component" value="Unassembled WGS sequence"/>
</dbReference>
<dbReference type="NCBIfam" id="TIGR01934">
    <property type="entry name" value="MenG_MenH_UbiE"/>
    <property type="match status" value="1"/>
</dbReference>
<comment type="subcellular location">
    <subcellularLocation>
        <location evidence="5">Mitochondrion inner membrane</location>
        <topology evidence="5">Peripheral membrane protein</topology>
        <orientation evidence="5">Matrix side</orientation>
    </subcellularLocation>
</comment>
<keyword evidence="7" id="KW-1185">Reference proteome</keyword>
<dbReference type="GO" id="GO:0031314">
    <property type="term" value="C:extrinsic component of mitochondrial inner membrane"/>
    <property type="evidence" value="ECO:0007669"/>
    <property type="project" value="UniProtKB-UniRule"/>
</dbReference>
<comment type="pathway">
    <text evidence="5">Cofactor biosynthesis; ubiquinone biosynthesis.</text>
</comment>
<evidence type="ECO:0000256" key="3">
    <source>
        <dbReference type="ARBA" id="ARBA00022691"/>
    </source>
</evidence>
<evidence type="ECO:0000313" key="6">
    <source>
        <dbReference type="EMBL" id="VDP85932.1"/>
    </source>
</evidence>
<feature type="binding site" evidence="5">
    <location>
        <position position="97"/>
    </location>
    <ligand>
        <name>S-adenosyl-L-methionine</name>
        <dbReference type="ChEBI" id="CHEBI:59789"/>
    </ligand>
</feature>
<dbReference type="Gene3D" id="3.40.50.150">
    <property type="entry name" value="Vaccinia Virus protein VP39"/>
    <property type="match status" value="2"/>
</dbReference>
<dbReference type="HAMAP" id="MF_01813">
    <property type="entry name" value="MenG_UbiE_methyltr"/>
    <property type="match status" value="1"/>
</dbReference>
<keyword evidence="5" id="KW-0496">Mitochondrion</keyword>
<dbReference type="OrthoDB" id="6329284at2759"/>
<dbReference type="PANTHER" id="PTHR43591:SF24">
    <property type="entry name" value="2-METHOXY-6-POLYPRENYL-1,4-BENZOQUINOL METHYLASE, MITOCHONDRIAL"/>
    <property type="match status" value="1"/>
</dbReference>
<dbReference type="UniPathway" id="UPA00232"/>
<reference evidence="6 7" key="2">
    <citation type="submission" date="2018-11" db="EMBL/GenBank/DDBJ databases">
        <authorList>
            <consortium name="Pathogen Informatics"/>
        </authorList>
    </citation>
    <scope>NUCLEOTIDE SEQUENCE [LARGE SCALE GENOMIC DNA]</scope>
    <source>
        <strain evidence="6 7">Egypt</strain>
    </source>
</reference>
<dbReference type="PANTHER" id="PTHR43591">
    <property type="entry name" value="METHYLTRANSFERASE"/>
    <property type="match status" value="1"/>
</dbReference>
<keyword evidence="2 5" id="KW-0808">Transferase</keyword>
<keyword evidence="1 5" id="KW-0489">Methyltransferase</keyword>
<keyword evidence="5" id="KW-0831">Ubiquinone biosynthesis</keyword>
<evidence type="ECO:0000313" key="8">
    <source>
        <dbReference type="WBParaSite" id="ECPE_0000979701-mRNA-1"/>
    </source>
</evidence>
<dbReference type="EMBL" id="UZAN01047924">
    <property type="protein sequence ID" value="VDP85932.1"/>
    <property type="molecule type" value="Genomic_DNA"/>
</dbReference>
<protein>
    <recommendedName>
        <fullName evidence="5">2-methoxy-6-polyprenyl-1,4-benzoquinol methylase, mitochondrial</fullName>
        <ecNumber evidence="5">2.1.1.201</ecNumber>
    </recommendedName>
    <alternativeName>
        <fullName evidence="5">Ubiquinone biosynthesis methyltransferase COQ5</fullName>
    </alternativeName>
</protein>
<comment type="caution">
    <text evidence="5">Lacks conserved residue(s) required for the propagation of feature annotation.</text>
</comment>
<dbReference type="AlphaFoldDB" id="A0A183AS31"/>
<sequence>MSAIIARRLGSIARSSRVSSSCMRLLRRSATTHFGFQTVDEEDKQKKVNHVFENVAEKYDLMNDAMSFGIHRLWKDCFVRQIMPTDNLNCLDQILPTRTREIKSRKTCYSSPCYALVSWVEGNAEELPFEDNTFDLYTIAFGIRNCTHIDKVLAEANRVLRPYGRFFCLEFSHVTNPLLNMAYDVYSMQVIPVMGQLIAGDWDSYQYLVESIRRFPNQDEFADMIRSAGFSSVNVQNYSGGIAAVHSGFKHPRNTKP</sequence>
<dbReference type="GO" id="GO:0008425">
    <property type="term" value="F:2-methoxy-6-polyprenyl-1,4-benzoquinol methyltransferase activity"/>
    <property type="evidence" value="ECO:0007669"/>
    <property type="project" value="UniProtKB-UniRule"/>
</dbReference>
<name>A0A183AS31_9TREM</name>
<comment type="similarity">
    <text evidence="5">Belongs to the class I-like SAM-binding methyltransferase superfamily. MenG/UbiE family.</text>
</comment>
<gene>
    <name evidence="6" type="ORF">ECPE_LOCUS9766</name>
</gene>
<evidence type="ECO:0000256" key="1">
    <source>
        <dbReference type="ARBA" id="ARBA00022603"/>
    </source>
</evidence>
<evidence type="ECO:0000256" key="4">
    <source>
        <dbReference type="ARBA" id="ARBA00046387"/>
    </source>
</evidence>
<proteinExistence type="inferred from homology"/>
<dbReference type="PROSITE" id="PS01183">
    <property type="entry name" value="UBIE_1"/>
    <property type="match status" value="1"/>
</dbReference>
<dbReference type="InterPro" id="IPR004033">
    <property type="entry name" value="UbiE/COQ5_MeTrFase"/>
</dbReference>
<organism evidence="8">
    <name type="scientific">Echinostoma caproni</name>
    <dbReference type="NCBI Taxonomy" id="27848"/>
    <lineage>
        <taxon>Eukaryota</taxon>
        <taxon>Metazoa</taxon>
        <taxon>Spiralia</taxon>
        <taxon>Lophotrochozoa</taxon>
        <taxon>Platyhelminthes</taxon>
        <taxon>Trematoda</taxon>
        <taxon>Digenea</taxon>
        <taxon>Plagiorchiida</taxon>
        <taxon>Echinostomata</taxon>
        <taxon>Echinostomatoidea</taxon>
        <taxon>Echinostomatidae</taxon>
        <taxon>Echinostoma</taxon>
    </lineage>
</organism>
<dbReference type="SUPFAM" id="SSF53335">
    <property type="entry name" value="S-adenosyl-L-methionine-dependent methyltransferases"/>
    <property type="match status" value="1"/>
</dbReference>
<dbReference type="Pfam" id="PF01209">
    <property type="entry name" value="Ubie_methyltran"/>
    <property type="match status" value="2"/>
</dbReference>
<evidence type="ECO:0000313" key="7">
    <source>
        <dbReference type="Proteomes" id="UP000272942"/>
    </source>
</evidence>
<dbReference type="InterPro" id="IPR023576">
    <property type="entry name" value="UbiE/COQ5_MeTrFase_CS"/>
</dbReference>
<dbReference type="InterPro" id="IPR029063">
    <property type="entry name" value="SAM-dependent_MTases_sf"/>
</dbReference>
<evidence type="ECO:0000256" key="2">
    <source>
        <dbReference type="ARBA" id="ARBA00022679"/>
    </source>
</evidence>
<comment type="function">
    <text evidence="5">Methyltransferase required for the conversion of 2-polyprenyl-6-methoxy-1,4-benzoquinol (DDMQH2) to 2-polyprenyl-3-methyl-6-methoxy-1,4-benzoquinol (DMQH2).</text>
</comment>
<keyword evidence="3 5" id="KW-0949">S-adenosyl-L-methionine</keyword>
<dbReference type="PROSITE" id="PS51608">
    <property type="entry name" value="SAM_MT_UBIE"/>
    <property type="match status" value="1"/>
</dbReference>
<accession>A0A183AS31</accession>